<dbReference type="RefSeq" id="WP_279963599.1">
    <property type="nucleotide sequence ID" value="NZ_JAOCFK010000093.1"/>
</dbReference>
<organism evidence="3 4">
    <name type="scientific">Aeromonas caviae</name>
    <name type="common">Aeromonas punctata</name>
    <dbReference type="NCBI Taxonomy" id="648"/>
    <lineage>
        <taxon>Bacteria</taxon>
        <taxon>Pseudomonadati</taxon>
        <taxon>Pseudomonadota</taxon>
        <taxon>Gammaproteobacteria</taxon>
        <taxon>Aeromonadales</taxon>
        <taxon>Aeromonadaceae</taxon>
        <taxon>Aeromonas</taxon>
    </lineage>
</organism>
<protein>
    <submittedName>
        <fullName evidence="3">Conjugal transfer protein TraH</fullName>
    </submittedName>
</protein>
<dbReference type="InterPro" id="IPR010927">
    <property type="entry name" value="T4SS_TraH"/>
</dbReference>
<evidence type="ECO:0000256" key="2">
    <source>
        <dbReference type="SAM" id="SignalP"/>
    </source>
</evidence>
<dbReference type="EMBL" id="JAOCIZ010000067">
    <property type="protein sequence ID" value="MDH1506493.1"/>
    <property type="molecule type" value="Genomic_DNA"/>
</dbReference>
<comment type="caution">
    <text evidence="3">The sequence shown here is derived from an EMBL/GenBank/DDBJ whole genome shotgun (WGS) entry which is preliminary data.</text>
</comment>
<keyword evidence="1" id="KW-0175">Coiled coil</keyword>
<name>A0AA42R9K4_AERCA</name>
<proteinExistence type="predicted"/>
<accession>A0AA42R9K4</accession>
<feature type="coiled-coil region" evidence="1">
    <location>
        <begin position="405"/>
        <end position="432"/>
    </location>
</feature>
<evidence type="ECO:0000313" key="4">
    <source>
        <dbReference type="Proteomes" id="UP001161704"/>
    </source>
</evidence>
<keyword evidence="2" id="KW-0732">Signal</keyword>
<feature type="chain" id="PRO_5041223085" evidence="2">
    <location>
        <begin position="27"/>
        <end position="452"/>
    </location>
</feature>
<reference evidence="3" key="1">
    <citation type="submission" date="2022-09" db="EMBL/GenBank/DDBJ databases">
        <title>Intensive care unit water sources are persistently colonized with multi-drug resistant bacteria and are the site of extensive horizontal gene transfer of antibiotic resistance genes.</title>
        <authorList>
            <person name="Diorio-Toth L."/>
        </authorList>
    </citation>
    <scope>NUCLEOTIDE SEQUENCE</scope>
    <source>
        <strain evidence="3">GD03710</strain>
    </source>
</reference>
<dbReference type="Pfam" id="PF06122">
    <property type="entry name" value="TraH"/>
    <property type="match status" value="1"/>
</dbReference>
<gene>
    <name evidence="3" type="ORF">N5I20_15680</name>
</gene>
<dbReference type="AlphaFoldDB" id="A0AA42R9K4"/>
<evidence type="ECO:0000313" key="3">
    <source>
        <dbReference type="EMBL" id="MDH1506493.1"/>
    </source>
</evidence>
<sequence length="452" mass="49120">MNLKIKLKFPILAFCVLLGQVPQAMADNPMKDIFSDMMTNSTSATSFNTAKRFGATGGGFTARVPRVTPNIIAVVPPKLNVGCGGMDFFTGSFSIINKDQMVQVMRGIANGAATYAFSVGMQAVCATCMSTLESLSNQLNKFNADSRDACQKTYSMLSEGLGAEGMNFANKKSLFDPQNVINGIFSDYGTASSTTEDSAKKALDATPEKLKDAEYNLVWDQLGKHQIDSWVIDGVSGYNWRELMQSMLGTVVVKVKASQGNEQAQVVGDPFPPTMTAKDLLLAADTVTVLHCTDSAKCMAPVKTTVSNWKGLSQVISARLSNLHTSLANRRYTALSADDQKFLNVVDASFVAYLERTTPGHADGNIALYSQVLANEVIAHSIGGFIARLQNWMGVRKSDSQVQYMKQLDAAMQNLNRQMEEMSASTAMAQQRLYNNFAYYESVAKTLGPGQF</sequence>
<evidence type="ECO:0000256" key="1">
    <source>
        <dbReference type="SAM" id="Coils"/>
    </source>
</evidence>
<feature type="signal peptide" evidence="2">
    <location>
        <begin position="1"/>
        <end position="26"/>
    </location>
</feature>
<dbReference type="Proteomes" id="UP001161704">
    <property type="component" value="Unassembled WGS sequence"/>
</dbReference>